<dbReference type="PANTHER" id="PTHR12891:SF0">
    <property type="entry name" value="MMS19 NUCLEOTIDE EXCISION REPAIR PROTEIN HOMOLOG"/>
    <property type="match status" value="1"/>
</dbReference>
<evidence type="ECO:0000313" key="4">
    <source>
        <dbReference type="Proteomes" id="UP000674143"/>
    </source>
</evidence>
<dbReference type="InterPro" id="IPR016024">
    <property type="entry name" value="ARM-type_fold"/>
</dbReference>
<evidence type="ECO:0000259" key="2">
    <source>
        <dbReference type="Pfam" id="PF14500"/>
    </source>
</evidence>
<dbReference type="GO" id="GO:0006281">
    <property type="term" value="P:DNA repair"/>
    <property type="evidence" value="ECO:0007669"/>
    <property type="project" value="UniProtKB-UniRule"/>
</dbReference>
<dbReference type="GO" id="GO:0097361">
    <property type="term" value="C:cytosolic [4Fe-4S] assembly targeting complex"/>
    <property type="evidence" value="ECO:0007669"/>
    <property type="project" value="UniProtKB-UniRule"/>
</dbReference>
<keyword evidence="4" id="KW-1185">Reference proteome</keyword>
<dbReference type="AlphaFoldDB" id="A0A836GP75"/>
<dbReference type="GeneID" id="92362399"/>
<evidence type="ECO:0000256" key="1">
    <source>
        <dbReference type="RuleBase" id="RU367072"/>
    </source>
</evidence>
<name>A0A836GP75_9TRYP</name>
<dbReference type="PANTHER" id="PTHR12891">
    <property type="entry name" value="DNA REPAIR/TRANSCRIPTION PROTEIN MET18/MMS19"/>
    <property type="match status" value="1"/>
</dbReference>
<dbReference type="GO" id="GO:0016226">
    <property type="term" value="P:iron-sulfur cluster assembly"/>
    <property type="evidence" value="ECO:0007669"/>
    <property type="project" value="UniProtKB-UniRule"/>
</dbReference>
<dbReference type="GO" id="GO:0051604">
    <property type="term" value="P:protein maturation"/>
    <property type="evidence" value="ECO:0007669"/>
    <property type="project" value="UniProtKB-UniRule"/>
</dbReference>
<dbReference type="RefSeq" id="XP_067065176.1">
    <property type="nucleotide sequence ID" value="XM_067208465.1"/>
</dbReference>
<gene>
    <name evidence="3" type="ORF">LSCM4_06548</name>
</gene>
<protein>
    <recommendedName>
        <fullName evidence="1">MMS19 nucleotide excision repair protein</fullName>
    </recommendedName>
</protein>
<evidence type="ECO:0000313" key="3">
    <source>
        <dbReference type="EMBL" id="KAG5485592.1"/>
    </source>
</evidence>
<proteinExistence type="inferred from homology"/>
<dbReference type="Pfam" id="PF14500">
    <property type="entry name" value="MMS19_N"/>
    <property type="match status" value="1"/>
</dbReference>
<accession>A0A836GP75</accession>
<dbReference type="EMBL" id="JAFHLR010000010">
    <property type="protein sequence ID" value="KAG5485592.1"/>
    <property type="molecule type" value="Genomic_DNA"/>
</dbReference>
<dbReference type="SUPFAM" id="SSF48371">
    <property type="entry name" value="ARM repeat"/>
    <property type="match status" value="1"/>
</dbReference>
<comment type="similarity">
    <text evidence="1">Belongs to the MET18/MMS19 family.</text>
</comment>
<dbReference type="InterPro" id="IPR039920">
    <property type="entry name" value="MMS19"/>
</dbReference>
<dbReference type="Proteomes" id="UP000674143">
    <property type="component" value="Unassembled WGS sequence"/>
</dbReference>
<sequence length="956" mass="104157">MSIKEQLAAAIAADGVAPEDVNEALRSHSLHSICEGMREYLCTPEKVQPAMRLLASVATGRASISKTDVRLLFAFFSEKLGQQDFQTTALSSLALLISDVREQHVCDEECFNVVGVPFTHYVRVQQLPLISRRQCFCIMSYLFTENTMGLCDGDTLAALLELIDGESDPELVLLTFELHVIAATRSAREAFATVVDDYFESVSSYFPVVFSQPPGCKVTKTDLRRHLKRCLCLAVYKELCIPFMQSKLASPSTAVKEDVLDVLLTCFDTYDSQDLAPHYRSLVLHMRSEVIKLSSFADHASNGSLTKCMRMGCEVIGQVSKKCGIQTQLEALEIFGPVAEGFLAAVAADPSTCSAYATMVVHILTGAWDVCLFVASYLFSMLAMPIEGAERPANAFILLAALASGMLDGLDAFPGDDHKEQLRSSIERATPLVSEAVTVLSQRWRATGDETGMDDFTLMCGCEFLMSVIKLSTVIEPWMPAAVTSEGVDALVWVALHHNTEVSRKVCRLLREYATVDVTRVQEAVARLLCNPLAPPEKSLAMACELASTSPAAMLLVFDEGFLSTACEWMQRVAVGQRAAALQKALEHFGGALQGDVTDRMSAMLSRDELPPEFFECACLVASNLSVDTCRQLLSREGALSLLGVAAVVSSRTHLCGTQYNWANTAAQFIGLTSAEGRAWHRIGMEGITGMLVNHLFPGETSALLTHVSPREHLNVAVAILWGKLLSDRADSNEVAAPPPGELVCSVLYPYLGAETPVSCGDRGAMQEAFSYVPFLATRTAERPSLLELLLGSDMSRSERPNPALCSALQWLVEKETDGRVQACLVDLLAMVRRLASGGAGGDDALARSLLCSVEEKCSSSITLARCVLFDSSSLRVLLEGTTDVALSMRCRSLHLMTSLARGASSLIKGCTQEEKGELTRVRDHILLLTKRSLGDHKRRVRQAAVACRHEWFKVK</sequence>
<dbReference type="KEGG" id="loi:92362399"/>
<keyword evidence="1" id="KW-0227">DNA damage</keyword>
<feature type="domain" description="MMS19 N-terminal" evidence="2">
    <location>
        <begin position="48"/>
        <end position="291"/>
    </location>
</feature>
<keyword evidence="1" id="KW-0539">Nucleus</keyword>
<dbReference type="SMR" id="A0A836GP75"/>
<comment type="caution">
    <text evidence="3">The sequence shown here is derived from an EMBL/GenBank/DDBJ whole genome shotgun (WGS) entry which is preliminary data.</text>
</comment>
<dbReference type="InterPro" id="IPR029240">
    <property type="entry name" value="MMS19_N"/>
</dbReference>
<reference evidence="4" key="1">
    <citation type="journal article" date="2021" name="Microbiol. Resour. Announc.">
        <title>LGAAP: Leishmaniinae Genome Assembly and Annotation Pipeline.</title>
        <authorList>
            <person name="Almutairi H."/>
            <person name="Urbaniak M.D."/>
            <person name="Bates M.D."/>
            <person name="Jariyapan N."/>
            <person name="Kwakye-Nuako G."/>
            <person name="Thomaz-Soccol V."/>
            <person name="Al-Salem W.S."/>
            <person name="Dillon R.J."/>
            <person name="Bates P.A."/>
            <person name="Gatherer D."/>
        </authorList>
    </citation>
    <scope>NUCLEOTIDE SEQUENCE [LARGE SCALE GENOMIC DNA]</scope>
</reference>
<comment type="function">
    <text evidence="1">Key component of the cytosolic iron-sulfur protein assembly (CIA) complex, a multiprotein complex that mediates the incorporation of iron-sulfur cluster into apoproteins specifically involved in DNA metabolism and genomic integrity. In the CIA complex, MMS19 acts as an adapter between early-acting CIA components and a subset of cellular target iron-sulfur proteins.</text>
</comment>
<comment type="subcellular location">
    <subcellularLocation>
        <location evidence="1">Nucleus</location>
    </subcellularLocation>
</comment>
<reference evidence="4" key="2">
    <citation type="journal article" date="2021" name="Sci. Data">
        <title>Chromosome-scale genome sequencing, assembly and annotation of six genomes from subfamily Leishmaniinae.</title>
        <authorList>
            <person name="Almutairi H."/>
            <person name="Urbaniak M.D."/>
            <person name="Bates M.D."/>
            <person name="Jariyapan N."/>
            <person name="Kwakye-Nuako G."/>
            <person name="Thomaz Soccol V."/>
            <person name="Al-Salem W.S."/>
            <person name="Dillon R.J."/>
            <person name="Bates P.A."/>
            <person name="Gatherer D."/>
        </authorList>
    </citation>
    <scope>NUCLEOTIDE SEQUENCE [LARGE SCALE GENOMIC DNA]</scope>
</reference>
<organism evidence="3 4">
    <name type="scientific">Leishmania orientalis</name>
    <dbReference type="NCBI Taxonomy" id="2249476"/>
    <lineage>
        <taxon>Eukaryota</taxon>
        <taxon>Discoba</taxon>
        <taxon>Euglenozoa</taxon>
        <taxon>Kinetoplastea</taxon>
        <taxon>Metakinetoplastina</taxon>
        <taxon>Trypanosomatida</taxon>
        <taxon>Trypanosomatidae</taxon>
        <taxon>Leishmaniinae</taxon>
        <taxon>Leishmania</taxon>
    </lineage>
</organism>
<keyword evidence="1" id="KW-0234">DNA repair</keyword>
<dbReference type="GO" id="GO:0005634">
    <property type="term" value="C:nucleus"/>
    <property type="evidence" value="ECO:0007669"/>
    <property type="project" value="UniProtKB-SubCell"/>
</dbReference>